<dbReference type="GO" id="GO:0003700">
    <property type="term" value="F:DNA-binding transcription factor activity"/>
    <property type="evidence" value="ECO:0007669"/>
    <property type="project" value="TreeGrafter"/>
</dbReference>
<dbReference type="Proteomes" id="UP000494172">
    <property type="component" value="Unassembled WGS sequence"/>
</dbReference>
<evidence type="ECO:0000313" key="2">
    <source>
        <dbReference type="EMBL" id="XAE52881.1"/>
    </source>
</evidence>
<evidence type="ECO:0000313" key="4">
    <source>
        <dbReference type="Proteomes" id="UP001448498"/>
    </source>
</evidence>
<accession>A0A9Q9SHM7</accession>
<dbReference type="InterPro" id="IPR000944">
    <property type="entry name" value="Tscrpt_reg_Rrf2"/>
</dbReference>
<protein>
    <submittedName>
        <fullName evidence="1 2">Transcriptional regulator</fullName>
    </submittedName>
</protein>
<dbReference type="PANTHER" id="PTHR33221">
    <property type="entry name" value="WINGED HELIX-TURN-HELIX TRANSCRIPTIONAL REGULATOR, RRF2 FAMILY"/>
    <property type="match status" value="1"/>
</dbReference>
<dbReference type="InterPro" id="IPR036390">
    <property type="entry name" value="WH_DNA-bd_sf"/>
</dbReference>
<sequence>MSFISTGVEYGLHCLLYLADTSTGVRDASVRDLAEMQGVSVDYAAKLFTRLAKAGIVASSEGIRGGFTLAKPARDISVQDVVAAIDGDKRLFDCREVRSQCAVFEGDAPAWATRGTCSIHAVMQAAEQAMREELKKQSLADLAGRAWSKAPASYGPKVVGWFADRAANRGGER</sequence>
<keyword evidence="4" id="KW-1185">Reference proteome</keyword>
<evidence type="ECO:0000313" key="1">
    <source>
        <dbReference type="EMBL" id="VWB57668.1"/>
    </source>
</evidence>
<dbReference type="PANTHER" id="PTHR33221:SF13">
    <property type="entry name" value="TRANSCRIPTIONAL REGULATOR-RELATED"/>
    <property type="match status" value="1"/>
</dbReference>
<organism evidence="1 3">
    <name type="scientific">Burkholderia arboris</name>
    <dbReference type="NCBI Taxonomy" id="488730"/>
    <lineage>
        <taxon>Bacteria</taxon>
        <taxon>Pseudomonadati</taxon>
        <taxon>Pseudomonadota</taxon>
        <taxon>Betaproteobacteria</taxon>
        <taxon>Burkholderiales</taxon>
        <taxon>Burkholderiaceae</taxon>
        <taxon>Burkholderia</taxon>
        <taxon>Burkholderia cepacia complex</taxon>
    </lineage>
</organism>
<dbReference type="InterPro" id="IPR036388">
    <property type="entry name" value="WH-like_DNA-bd_sf"/>
</dbReference>
<dbReference type="Gene3D" id="1.10.10.10">
    <property type="entry name" value="Winged helix-like DNA-binding domain superfamily/Winged helix DNA-binding domain"/>
    <property type="match status" value="1"/>
</dbReference>
<dbReference type="EMBL" id="CP109822">
    <property type="protein sequence ID" value="XAE52881.1"/>
    <property type="molecule type" value="Genomic_DNA"/>
</dbReference>
<dbReference type="Pfam" id="PF02082">
    <property type="entry name" value="Rrf2"/>
    <property type="match status" value="1"/>
</dbReference>
<name>A0A9Q9SHM7_9BURK</name>
<reference evidence="1 3" key="1">
    <citation type="submission" date="2019-09" db="EMBL/GenBank/DDBJ databases">
        <authorList>
            <person name="Depoorter E."/>
        </authorList>
    </citation>
    <scope>NUCLEOTIDE SEQUENCE [LARGE SCALE GENOMIC DNA]</scope>
    <source>
        <strain evidence="1">LMG 24066</strain>
    </source>
</reference>
<dbReference type="GO" id="GO:0005829">
    <property type="term" value="C:cytosol"/>
    <property type="evidence" value="ECO:0007669"/>
    <property type="project" value="TreeGrafter"/>
</dbReference>
<proteinExistence type="predicted"/>
<dbReference type="AlphaFoldDB" id="A0A9Q9SHM7"/>
<dbReference type="RefSeq" id="WP_059237921.1">
    <property type="nucleotide sequence ID" value="NZ_CABVPX010000009.1"/>
</dbReference>
<dbReference type="EMBL" id="CABVPX010000009">
    <property type="protein sequence ID" value="VWB57668.1"/>
    <property type="molecule type" value="Genomic_DNA"/>
</dbReference>
<dbReference type="SUPFAM" id="SSF46785">
    <property type="entry name" value="Winged helix' DNA-binding domain"/>
    <property type="match status" value="1"/>
</dbReference>
<dbReference type="PROSITE" id="PS01332">
    <property type="entry name" value="HTH_RRF2_1"/>
    <property type="match status" value="1"/>
</dbReference>
<evidence type="ECO:0000313" key="3">
    <source>
        <dbReference type="Proteomes" id="UP000494172"/>
    </source>
</evidence>
<dbReference type="NCBIfam" id="TIGR00738">
    <property type="entry name" value="rrf2_super"/>
    <property type="match status" value="1"/>
</dbReference>
<dbReference type="Proteomes" id="UP001448498">
    <property type="component" value="Chromosome 3"/>
</dbReference>
<dbReference type="PROSITE" id="PS51197">
    <property type="entry name" value="HTH_RRF2_2"/>
    <property type="match status" value="1"/>
</dbReference>
<dbReference type="InterPro" id="IPR030489">
    <property type="entry name" value="TR_Rrf2-type_CS"/>
</dbReference>
<gene>
    <name evidence="1" type="ORF">BAR24066_02655</name>
    <name evidence="2" type="ORF">OHZ10_19725</name>
</gene>
<reference evidence="2 4" key="2">
    <citation type="submission" date="2022-10" db="EMBL/GenBank/DDBJ databases">
        <title>Genomic of Burkholderia cepacia PN-1.</title>
        <authorList>
            <person name="Yang Y."/>
            <person name="Guan H."/>
            <person name="Huang J."/>
        </authorList>
    </citation>
    <scope>NUCLEOTIDE SEQUENCE [LARGE SCALE GENOMIC DNA]</scope>
    <source>
        <strain evidence="2 4">PN-1</strain>
    </source>
</reference>